<accession>A0A927BUQ3</accession>
<evidence type="ECO:0000313" key="7">
    <source>
        <dbReference type="EMBL" id="MBD2847182.1"/>
    </source>
</evidence>
<feature type="compositionally biased region" description="Polar residues" evidence="5">
    <location>
        <begin position="362"/>
        <end position="371"/>
    </location>
</feature>
<comment type="similarity">
    <text evidence="1">Belongs to the sulfatase family.</text>
</comment>
<keyword evidence="2" id="KW-0479">Metal-binding</keyword>
<evidence type="ECO:0000259" key="6">
    <source>
        <dbReference type="Pfam" id="PF00884"/>
    </source>
</evidence>
<sequence length="558" mass="61061">MMTETGERRPAPNVIVIVADDLGYGDLGCYGNGEVCTPHLDRLAAEGVRLTQHYSASPMCAPARASLLTGKYPHRVGTTDVCSCRGLERIAPDERLLPEDFRAAGYRTGLVGKWHNGRDDRRYHPLSRGFDEFVGFCIGGMDYWDWTLEDNGKVRPADGRYLTDVLTEEALGFIGRHRAQPFFLYLAYNAPHTPLQAPEAEIEPFRRTGRFTEAVSTIYAMIHRMDSGIGRILEALRDYDLEDDTLVLVVSDNGPDMKGEGERSARRFNGIFSGMKGNVLEGGIRVPGIVRWPSRLWGGQTCAAPIHFNDWLPTLLDCAGIGLNERRRGALDGRSVLQLLTSASDTGAGSGGWARADGASHGLNNDTTGHDAQTVGIGDAYRGADQSENASASTSASASAPADLATRAGPSSDSAGEAEDAADAVGAAAALRQLWQWNRYEPVARCNAALREGDWKLVYPAIAEAMRYEPSDTPVTQAMQRNPTLTYELVREPVRRTYPAPAPPRLYNLAADPGEREDVSAQHPERTARMARELDAWFAELAEQSRLRQRETLGLGQR</sequence>
<keyword evidence="4" id="KW-0106">Calcium</keyword>
<dbReference type="InterPro" id="IPR000917">
    <property type="entry name" value="Sulfatase_N"/>
</dbReference>
<dbReference type="Pfam" id="PF00884">
    <property type="entry name" value="Sulfatase"/>
    <property type="match status" value="1"/>
</dbReference>
<proteinExistence type="inferred from homology"/>
<name>A0A927BUQ3_9BACL</name>
<dbReference type="InterPro" id="IPR017850">
    <property type="entry name" value="Alkaline_phosphatase_core_sf"/>
</dbReference>
<evidence type="ECO:0000313" key="8">
    <source>
        <dbReference type="Proteomes" id="UP000621560"/>
    </source>
</evidence>
<reference evidence="7" key="1">
    <citation type="submission" date="2020-09" db="EMBL/GenBank/DDBJ databases">
        <title>A novel bacterium of genus Paenibacillus, isolated from South China Sea.</title>
        <authorList>
            <person name="Huang H."/>
            <person name="Mo K."/>
            <person name="Hu Y."/>
        </authorList>
    </citation>
    <scope>NUCLEOTIDE SEQUENCE</scope>
    <source>
        <strain evidence="7">IB182496</strain>
    </source>
</reference>
<protein>
    <submittedName>
        <fullName evidence="7">Sulfatase-like hydrolase/transferase</fullName>
    </submittedName>
</protein>
<evidence type="ECO:0000256" key="1">
    <source>
        <dbReference type="ARBA" id="ARBA00008779"/>
    </source>
</evidence>
<dbReference type="InterPro" id="IPR024607">
    <property type="entry name" value="Sulfatase_CS"/>
</dbReference>
<dbReference type="Gene3D" id="3.40.720.10">
    <property type="entry name" value="Alkaline Phosphatase, subunit A"/>
    <property type="match status" value="1"/>
</dbReference>
<evidence type="ECO:0000256" key="5">
    <source>
        <dbReference type="SAM" id="MobiDB-lite"/>
    </source>
</evidence>
<gene>
    <name evidence="7" type="ORF">IDH44_18435</name>
</gene>
<dbReference type="Gene3D" id="3.30.1120.10">
    <property type="match status" value="1"/>
</dbReference>
<dbReference type="EMBL" id="JACXIZ010000033">
    <property type="protein sequence ID" value="MBD2847182.1"/>
    <property type="molecule type" value="Genomic_DNA"/>
</dbReference>
<keyword evidence="8" id="KW-1185">Reference proteome</keyword>
<dbReference type="PROSITE" id="PS00523">
    <property type="entry name" value="SULFATASE_1"/>
    <property type="match status" value="1"/>
</dbReference>
<dbReference type="GO" id="GO:0046872">
    <property type="term" value="F:metal ion binding"/>
    <property type="evidence" value="ECO:0007669"/>
    <property type="project" value="UniProtKB-KW"/>
</dbReference>
<evidence type="ECO:0000256" key="3">
    <source>
        <dbReference type="ARBA" id="ARBA00022801"/>
    </source>
</evidence>
<organism evidence="7 8">
    <name type="scientific">Paenibacillus sabuli</name>
    <dbReference type="NCBI Taxonomy" id="2772509"/>
    <lineage>
        <taxon>Bacteria</taxon>
        <taxon>Bacillati</taxon>
        <taxon>Bacillota</taxon>
        <taxon>Bacilli</taxon>
        <taxon>Bacillales</taxon>
        <taxon>Paenibacillaceae</taxon>
        <taxon>Paenibacillus</taxon>
    </lineage>
</organism>
<dbReference type="Proteomes" id="UP000621560">
    <property type="component" value="Unassembled WGS sequence"/>
</dbReference>
<feature type="domain" description="Sulfatase N-terminal" evidence="6">
    <location>
        <begin position="12"/>
        <end position="321"/>
    </location>
</feature>
<dbReference type="PROSITE" id="PS00149">
    <property type="entry name" value="SULFATASE_2"/>
    <property type="match status" value="1"/>
</dbReference>
<evidence type="ECO:0000256" key="4">
    <source>
        <dbReference type="ARBA" id="ARBA00022837"/>
    </source>
</evidence>
<feature type="region of interest" description="Disordered" evidence="5">
    <location>
        <begin position="345"/>
        <end position="420"/>
    </location>
</feature>
<dbReference type="PANTHER" id="PTHR42693:SF53">
    <property type="entry name" value="ENDO-4-O-SULFATASE"/>
    <property type="match status" value="1"/>
</dbReference>
<comment type="caution">
    <text evidence="7">The sequence shown here is derived from an EMBL/GenBank/DDBJ whole genome shotgun (WGS) entry which is preliminary data.</text>
</comment>
<dbReference type="PANTHER" id="PTHR42693">
    <property type="entry name" value="ARYLSULFATASE FAMILY MEMBER"/>
    <property type="match status" value="1"/>
</dbReference>
<feature type="compositionally biased region" description="Low complexity" evidence="5">
    <location>
        <begin position="387"/>
        <end position="402"/>
    </location>
</feature>
<evidence type="ECO:0000256" key="2">
    <source>
        <dbReference type="ARBA" id="ARBA00022723"/>
    </source>
</evidence>
<dbReference type="InterPro" id="IPR050738">
    <property type="entry name" value="Sulfatase"/>
</dbReference>
<dbReference type="GO" id="GO:0004065">
    <property type="term" value="F:arylsulfatase activity"/>
    <property type="evidence" value="ECO:0007669"/>
    <property type="project" value="TreeGrafter"/>
</dbReference>
<keyword evidence="3 7" id="KW-0378">Hydrolase</keyword>
<dbReference type="SUPFAM" id="SSF53649">
    <property type="entry name" value="Alkaline phosphatase-like"/>
    <property type="match status" value="1"/>
</dbReference>
<dbReference type="AlphaFoldDB" id="A0A927BUQ3"/>